<comment type="caution">
    <text evidence="4">The sequence shown here is derived from an EMBL/GenBank/DDBJ whole genome shotgun (WGS) entry which is preliminary data.</text>
</comment>
<dbReference type="EMBL" id="CAJOBB010000629">
    <property type="protein sequence ID" value="CAF3719414.1"/>
    <property type="molecule type" value="Genomic_DNA"/>
</dbReference>
<feature type="region of interest" description="Disordered" evidence="1">
    <location>
        <begin position="146"/>
        <end position="168"/>
    </location>
</feature>
<reference evidence="4" key="1">
    <citation type="submission" date="2021-02" db="EMBL/GenBank/DDBJ databases">
        <authorList>
            <person name="Nowell W R."/>
        </authorList>
    </citation>
    <scope>NUCLEOTIDE SEQUENCE</scope>
</reference>
<evidence type="ECO:0000256" key="1">
    <source>
        <dbReference type="SAM" id="MobiDB-lite"/>
    </source>
</evidence>
<feature type="transmembrane region" description="Helical" evidence="2">
    <location>
        <begin position="43"/>
        <end position="67"/>
    </location>
</feature>
<evidence type="ECO:0000256" key="2">
    <source>
        <dbReference type="SAM" id="Phobius"/>
    </source>
</evidence>
<evidence type="ECO:0000313" key="5">
    <source>
        <dbReference type="Proteomes" id="UP000663868"/>
    </source>
</evidence>
<keyword evidence="2" id="KW-0472">Membrane</keyword>
<keyword evidence="2" id="KW-1133">Transmembrane helix</keyword>
<evidence type="ECO:0000313" key="3">
    <source>
        <dbReference type="EMBL" id="CAF1106691.1"/>
    </source>
</evidence>
<sequence length="178" mass="19686">MLHQLQLGQNDDRYVSSPSSKSTPSDRDHDGSEGSSFYDSTHILIVLVVFIPVIFTILLCTITYCVYQYNRKRSQREPTNSPIASVNAPIATVIYNSQHSPFVFEESPPSYDSLTDTKKDSQNVTTNTNEQIPLTVLPNTISTHPNEEITSSSSSAIIPTAPASSSPPFYIQLNETDK</sequence>
<evidence type="ECO:0000313" key="4">
    <source>
        <dbReference type="EMBL" id="CAF3719414.1"/>
    </source>
</evidence>
<protein>
    <submittedName>
        <fullName evidence="4">Uncharacterized protein</fullName>
    </submittedName>
</protein>
<dbReference type="Proteomes" id="UP000663860">
    <property type="component" value="Unassembled WGS sequence"/>
</dbReference>
<keyword evidence="2" id="KW-0812">Transmembrane</keyword>
<name>A0A818W4M4_9BILA</name>
<proteinExistence type="predicted"/>
<dbReference type="AlphaFoldDB" id="A0A818W4M4"/>
<feature type="region of interest" description="Disordered" evidence="1">
    <location>
        <begin position="1"/>
        <end position="33"/>
    </location>
</feature>
<dbReference type="Proteomes" id="UP000663868">
    <property type="component" value="Unassembled WGS sequence"/>
</dbReference>
<organism evidence="4 5">
    <name type="scientific">Adineta steineri</name>
    <dbReference type="NCBI Taxonomy" id="433720"/>
    <lineage>
        <taxon>Eukaryota</taxon>
        <taxon>Metazoa</taxon>
        <taxon>Spiralia</taxon>
        <taxon>Gnathifera</taxon>
        <taxon>Rotifera</taxon>
        <taxon>Eurotatoria</taxon>
        <taxon>Bdelloidea</taxon>
        <taxon>Adinetida</taxon>
        <taxon>Adinetidae</taxon>
        <taxon>Adineta</taxon>
    </lineage>
</organism>
<accession>A0A818W4M4</accession>
<gene>
    <name evidence="3" type="ORF">IZO911_LOCUS23350</name>
    <name evidence="4" type="ORF">KXQ929_LOCUS12303</name>
</gene>
<dbReference type="EMBL" id="CAJNOE010000269">
    <property type="protein sequence ID" value="CAF1106691.1"/>
    <property type="molecule type" value="Genomic_DNA"/>
</dbReference>
<feature type="compositionally biased region" description="Low complexity" evidence="1">
    <location>
        <begin position="149"/>
        <end position="168"/>
    </location>
</feature>